<evidence type="ECO:0000313" key="4">
    <source>
        <dbReference type="Proteomes" id="UP000772434"/>
    </source>
</evidence>
<feature type="compositionally biased region" description="Basic and acidic residues" evidence="2">
    <location>
        <begin position="112"/>
        <end position="121"/>
    </location>
</feature>
<evidence type="ECO:0000313" key="3">
    <source>
        <dbReference type="EMBL" id="KAF9070585.1"/>
    </source>
</evidence>
<sequence length="276" mass="32024">MRTDPNDHQTITWDRHDPYQPSDTHEEVKTFHEDFGMFKQTSWLQQWHDVIKPKIQAWQQQKEKEEERLAKLRRLAELEKLERKRMRWPKNKALFSAEQNESGPATKRIRLVKGEQIEPPKKMRTIRPKPNERRRMFEAPPLNHDGQKNDKQNWQKNPKPKLSLAGSPKPPALATHVTPNDKLQDGRHSVSPLLAEQNCSPINWGSPRDAQDHQYGKPSVALRLSAEEMTTVHLPQKVEDRLNGLGKQTNIEIIVAADLTHQKGKKFCSAEMQSDS</sequence>
<feature type="region of interest" description="Disordered" evidence="2">
    <location>
        <begin position="94"/>
        <end position="188"/>
    </location>
</feature>
<keyword evidence="4" id="KW-1185">Reference proteome</keyword>
<keyword evidence="1" id="KW-0175">Coiled coil</keyword>
<dbReference type="Proteomes" id="UP000772434">
    <property type="component" value="Unassembled WGS sequence"/>
</dbReference>
<protein>
    <submittedName>
        <fullName evidence="3">Uncharacterized protein</fullName>
    </submittedName>
</protein>
<feature type="region of interest" description="Disordered" evidence="2">
    <location>
        <begin position="1"/>
        <end position="23"/>
    </location>
</feature>
<dbReference type="EMBL" id="JADNRY010000039">
    <property type="protein sequence ID" value="KAF9070585.1"/>
    <property type="molecule type" value="Genomic_DNA"/>
</dbReference>
<name>A0A9P5PYZ0_9AGAR</name>
<gene>
    <name evidence="3" type="ORF">BDP27DRAFT_1401924</name>
</gene>
<evidence type="ECO:0000256" key="2">
    <source>
        <dbReference type="SAM" id="MobiDB-lite"/>
    </source>
</evidence>
<dbReference type="AlphaFoldDB" id="A0A9P5PYZ0"/>
<reference evidence="3" key="1">
    <citation type="submission" date="2020-11" db="EMBL/GenBank/DDBJ databases">
        <authorList>
            <consortium name="DOE Joint Genome Institute"/>
            <person name="Ahrendt S."/>
            <person name="Riley R."/>
            <person name="Andreopoulos W."/>
            <person name="Labutti K."/>
            <person name="Pangilinan J."/>
            <person name="Ruiz-Duenas F.J."/>
            <person name="Barrasa J.M."/>
            <person name="Sanchez-Garcia M."/>
            <person name="Camarero S."/>
            <person name="Miyauchi S."/>
            <person name="Serrano A."/>
            <person name="Linde D."/>
            <person name="Babiker R."/>
            <person name="Drula E."/>
            <person name="Ayuso-Fernandez I."/>
            <person name="Pacheco R."/>
            <person name="Padilla G."/>
            <person name="Ferreira P."/>
            <person name="Barriuso J."/>
            <person name="Kellner H."/>
            <person name="Castanera R."/>
            <person name="Alfaro M."/>
            <person name="Ramirez L."/>
            <person name="Pisabarro A.G."/>
            <person name="Kuo A."/>
            <person name="Tritt A."/>
            <person name="Lipzen A."/>
            <person name="He G."/>
            <person name="Yan M."/>
            <person name="Ng V."/>
            <person name="Cullen D."/>
            <person name="Martin F."/>
            <person name="Rosso M.-N."/>
            <person name="Henrissat B."/>
            <person name="Hibbett D."/>
            <person name="Martinez A.T."/>
            <person name="Grigoriev I.V."/>
        </authorList>
    </citation>
    <scope>NUCLEOTIDE SEQUENCE</scope>
    <source>
        <strain evidence="3">AH 40177</strain>
    </source>
</reference>
<proteinExistence type="predicted"/>
<comment type="caution">
    <text evidence="3">The sequence shown here is derived from an EMBL/GenBank/DDBJ whole genome shotgun (WGS) entry which is preliminary data.</text>
</comment>
<accession>A0A9P5PYZ0</accession>
<evidence type="ECO:0000256" key="1">
    <source>
        <dbReference type="SAM" id="Coils"/>
    </source>
</evidence>
<organism evidence="3 4">
    <name type="scientific">Rhodocollybia butyracea</name>
    <dbReference type="NCBI Taxonomy" id="206335"/>
    <lineage>
        <taxon>Eukaryota</taxon>
        <taxon>Fungi</taxon>
        <taxon>Dikarya</taxon>
        <taxon>Basidiomycota</taxon>
        <taxon>Agaricomycotina</taxon>
        <taxon>Agaricomycetes</taxon>
        <taxon>Agaricomycetidae</taxon>
        <taxon>Agaricales</taxon>
        <taxon>Marasmiineae</taxon>
        <taxon>Omphalotaceae</taxon>
        <taxon>Rhodocollybia</taxon>
    </lineage>
</organism>
<feature type="coiled-coil region" evidence="1">
    <location>
        <begin position="55"/>
        <end position="82"/>
    </location>
</feature>